<reference evidence="7" key="2">
    <citation type="submission" date="2020-09" db="EMBL/GenBank/DDBJ databases">
        <authorList>
            <person name="Sun Q."/>
            <person name="Zhou Y."/>
        </authorList>
    </citation>
    <scope>NUCLEOTIDE SEQUENCE</scope>
    <source>
        <strain evidence="7">CGMCC 1.12726</strain>
    </source>
</reference>
<dbReference type="PANTHER" id="PTHR21016:SF25">
    <property type="entry name" value="TM2 DOMAIN-CONTAINING PROTEIN DDB_G0277895-RELATED"/>
    <property type="match status" value="1"/>
</dbReference>
<evidence type="ECO:0000313" key="8">
    <source>
        <dbReference type="Proteomes" id="UP000632858"/>
    </source>
</evidence>
<evidence type="ECO:0000256" key="1">
    <source>
        <dbReference type="ARBA" id="ARBA00004141"/>
    </source>
</evidence>
<protein>
    <recommendedName>
        <fullName evidence="6">TM2 domain-containing protein</fullName>
    </recommendedName>
</protein>
<dbReference type="EMBL" id="BMFO01000001">
    <property type="protein sequence ID" value="GGF85227.1"/>
    <property type="molecule type" value="Genomic_DNA"/>
</dbReference>
<evidence type="ECO:0000256" key="4">
    <source>
        <dbReference type="ARBA" id="ARBA00023136"/>
    </source>
</evidence>
<feature type="domain" description="TM2" evidence="6">
    <location>
        <begin position="44"/>
        <end position="90"/>
    </location>
</feature>
<evidence type="ECO:0000256" key="5">
    <source>
        <dbReference type="SAM" id="Phobius"/>
    </source>
</evidence>
<sequence length="108" mass="11840">MKNDNEKYCTECGELINIKAEICPKCGVRQEAPAKPAPAADNSRWIVALLLCWFLGVFGIHRFYTGHIAIGIVQLLTFGACGIWTLVDFIILVSGNFRDADGNPVKNG</sequence>
<evidence type="ECO:0000313" key="7">
    <source>
        <dbReference type="EMBL" id="GGF85227.1"/>
    </source>
</evidence>
<proteinExistence type="predicted"/>
<gene>
    <name evidence="7" type="ORF">GCM10010960_03990</name>
</gene>
<dbReference type="GO" id="GO:0016020">
    <property type="term" value="C:membrane"/>
    <property type="evidence" value="ECO:0007669"/>
    <property type="project" value="UniProtKB-SubCell"/>
</dbReference>
<dbReference type="InterPro" id="IPR050932">
    <property type="entry name" value="TM2D1-3-like"/>
</dbReference>
<dbReference type="PANTHER" id="PTHR21016">
    <property type="entry name" value="BETA-AMYLOID BINDING PROTEIN-RELATED"/>
    <property type="match status" value="1"/>
</dbReference>
<keyword evidence="2 5" id="KW-0812">Transmembrane</keyword>
<accession>A0A917CGT5</accession>
<dbReference type="AlphaFoldDB" id="A0A917CGT5"/>
<keyword evidence="8" id="KW-1185">Reference proteome</keyword>
<comment type="caution">
    <text evidence="7">The sequence shown here is derived from an EMBL/GenBank/DDBJ whole genome shotgun (WGS) entry which is preliminary data.</text>
</comment>
<name>A0A917CGT5_9GAMM</name>
<dbReference type="RefSeq" id="WP_188447201.1">
    <property type="nucleotide sequence ID" value="NZ_BMFO01000001.1"/>
</dbReference>
<evidence type="ECO:0000256" key="2">
    <source>
        <dbReference type="ARBA" id="ARBA00022692"/>
    </source>
</evidence>
<feature type="transmembrane region" description="Helical" evidence="5">
    <location>
        <begin position="70"/>
        <end position="93"/>
    </location>
</feature>
<keyword evidence="4 5" id="KW-0472">Membrane</keyword>
<dbReference type="Pfam" id="PF05154">
    <property type="entry name" value="TM2"/>
    <property type="match status" value="1"/>
</dbReference>
<keyword evidence="3 5" id="KW-1133">Transmembrane helix</keyword>
<dbReference type="InterPro" id="IPR007829">
    <property type="entry name" value="TM2"/>
</dbReference>
<reference evidence="7" key="1">
    <citation type="journal article" date="2014" name="Int. J. Syst. Evol. Microbiol.">
        <title>Complete genome sequence of Corynebacterium casei LMG S-19264T (=DSM 44701T), isolated from a smear-ripened cheese.</title>
        <authorList>
            <consortium name="US DOE Joint Genome Institute (JGI-PGF)"/>
            <person name="Walter F."/>
            <person name="Albersmeier A."/>
            <person name="Kalinowski J."/>
            <person name="Ruckert C."/>
        </authorList>
    </citation>
    <scope>NUCLEOTIDE SEQUENCE</scope>
    <source>
        <strain evidence="7">CGMCC 1.12726</strain>
    </source>
</reference>
<organism evidence="7 8">
    <name type="scientific">Arenimonas maotaiensis</name>
    <dbReference type="NCBI Taxonomy" id="1446479"/>
    <lineage>
        <taxon>Bacteria</taxon>
        <taxon>Pseudomonadati</taxon>
        <taxon>Pseudomonadota</taxon>
        <taxon>Gammaproteobacteria</taxon>
        <taxon>Lysobacterales</taxon>
        <taxon>Lysobacteraceae</taxon>
        <taxon>Arenimonas</taxon>
    </lineage>
</organism>
<dbReference type="Proteomes" id="UP000632858">
    <property type="component" value="Unassembled WGS sequence"/>
</dbReference>
<comment type="subcellular location">
    <subcellularLocation>
        <location evidence="1">Membrane</location>
        <topology evidence="1">Multi-pass membrane protein</topology>
    </subcellularLocation>
</comment>
<evidence type="ECO:0000259" key="6">
    <source>
        <dbReference type="Pfam" id="PF05154"/>
    </source>
</evidence>
<feature type="transmembrane region" description="Helical" evidence="5">
    <location>
        <begin position="45"/>
        <end position="64"/>
    </location>
</feature>
<evidence type="ECO:0000256" key="3">
    <source>
        <dbReference type="ARBA" id="ARBA00022989"/>
    </source>
</evidence>